<dbReference type="Proteomes" id="UP001501752">
    <property type="component" value="Unassembled WGS sequence"/>
</dbReference>
<accession>A0ABP9DUA7</accession>
<comment type="caution">
    <text evidence="2">The sequence shown here is derived from an EMBL/GenBank/DDBJ whole genome shotgun (WGS) entry which is preliminary data.</text>
</comment>
<reference evidence="3" key="1">
    <citation type="journal article" date="2019" name="Int. J. Syst. Evol. Microbiol.">
        <title>The Global Catalogue of Microorganisms (GCM) 10K type strain sequencing project: providing services to taxonomists for standard genome sequencing and annotation.</title>
        <authorList>
            <consortium name="The Broad Institute Genomics Platform"/>
            <consortium name="The Broad Institute Genome Sequencing Center for Infectious Disease"/>
            <person name="Wu L."/>
            <person name="Ma J."/>
        </authorList>
    </citation>
    <scope>NUCLEOTIDE SEQUENCE [LARGE SCALE GENOMIC DNA]</scope>
    <source>
        <strain evidence="3">JCM 13006</strain>
    </source>
</reference>
<protein>
    <submittedName>
        <fullName evidence="2">ROK family transcriptional regulator</fullName>
    </submittedName>
</protein>
<dbReference type="Pfam" id="PF00480">
    <property type="entry name" value="ROK"/>
    <property type="match status" value="1"/>
</dbReference>
<evidence type="ECO:0000313" key="3">
    <source>
        <dbReference type="Proteomes" id="UP001501752"/>
    </source>
</evidence>
<dbReference type="InterPro" id="IPR000600">
    <property type="entry name" value="ROK"/>
</dbReference>
<keyword evidence="3" id="KW-1185">Reference proteome</keyword>
<dbReference type="SUPFAM" id="SSF46785">
    <property type="entry name" value="Winged helix' DNA-binding domain"/>
    <property type="match status" value="1"/>
</dbReference>
<evidence type="ECO:0000256" key="1">
    <source>
        <dbReference type="ARBA" id="ARBA00006479"/>
    </source>
</evidence>
<evidence type="ECO:0000313" key="2">
    <source>
        <dbReference type="EMBL" id="GAA4856956.1"/>
    </source>
</evidence>
<dbReference type="SUPFAM" id="SSF53067">
    <property type="entry name" value="Actin-like ATPase domain"/>
    <property type="match status" value="1"/>
</dbReference>
<comment type="similarity">
    <text evidence="1">Belongs to the ROK (NagC/XylR) family.</text>
</comment>
<name>A0ABP9DUA7_9ACTN</name>
<organism evidence="2 3">
    <name type="scientific">Kitasatospora terrestris</name>
    <dbReference type="NCBI Taxonomy" id="258051"/>
    <lineage>
        <taxon>Bacteria</taxon>
        <taxon>Bacillati</taxon>
        <taxon>Actinomycetota</taxon>
        <taxon>Actinomycetes</taxon>
        <taxon>Kitasatosporales</taxon>
        <taxon>Streptomycetaceae</taxon>
        <taxon>Kitasatospora</taxon>
    </lineage>
</organism>
<dbReference type="Gene3D" id="3.30.420.40">
    <property type="match status" value="2"/>
</dbReference>
<dbReference type="InterPro" id="IPR036390">
    <property type="entry name" value="WH_DNA-bd_sf"/>
</dbReference>
<dbReference type="EMBL" id="BAABIS010000001">
    <property type="protein sequence ID" value="GAA4856956.1"/>
    <property type="molecule type" value="Genomic_DNA"/>
</dbReference>
<dbReference type="RefSeq" id="WP_345698053.1">
    <property type="nucleotide sequence ID" value="NZ_BAABIS010000001.1"/>
</dbReference>
<dbReference type="PANTHER" id="PTHR18964:SF149">
    <property type="entry name" value="BIFUNCTIONAL UDP-N-ACETYLGLUCOSAMINE 2-EPIMERASE_N-ACETYLMANNOSAMINE KINASE"/>
    <property type="match status" value="1"/>
</dbReference>
<dbReference type="PANTHER" id="PTHR18964">
    <property type="entry name" value="ROK (REPRESSOR, ORF, KINASE) FAMILY"/>
    <property type="match status" value="1"/>
</dbReference>
<proteinExistence type="inferred from homology"/>
<dbReference type="Gene3D" id="1.10.10.10">
    <property type="entry name" value="Winged helix-like DNA-binding domain superfamily/Winged helix DNA-binding domain"/>
    <property type="match status" value="1"/>
</dbReference>
<dbReference type="PROSITE" id="PS01125">
    <property type="entry name" value="ROK"/>
    <property type="match status" value="1"/>
</dbReference>
<sequence length="399" mass="41511">MDDRSRTSARDIRRRNRSILLSKLFFDAPLSRLELAQLTGLSGATVSNLTGELVDERLIVPVGQVESDGGRPRVMLRVDPRYGYLVGADVGETGVKVELFDLAMERRGEADLPLAGERPTPAEVADHVVAGLARVLGAAGVQADQVIGIGVAVPGMVERGESIAVHAPTIGWQAVPLERLLRERGVTAPVFVDNGAKAQGRAEMWFGAGRGARHAVVALVGSGVGAAVINDGAAYRGAGSTAGEWGHTTLVYGGRECRCGARGCLEAYVGAGAVVERHREVGGGLAGDDQEAAIAALLADPSAEAERVLAETADYLGAGIANLINLFNPERVVLGGWAGLLLGPRLLPRIREAAERQALAFPFGQVTVEMGSLGSDAVAFGAAMLPLEALLGAGADPRR</sequence>
<dbReference type="InterPro" id="IPR043129">
    <property type="entry name" value="ATPase_NBD"/>
</dbReference>
<gene>
    <name evidence="2" type="ORF">GCM10023235_38190</name>
</gene>
<dbReference type="InterPro" id="IPR049874">
    <property type="entry name" value="ROK_cs"/>
</dbReference>
<dbReference type="InterPro" id="IPR036388">
    <property type="entry name" value="WH-like_DNA-bd_sf"/>
</dbReference>